<keyword evidence="6 12" id="KW-0547">Nucleotide-binding</keyword>
<dbReference type="InterPro" id="IPR003395">
    <property type="entry name" value="RecF/RecN/SMC_N"/>
</dbReference>
<dbReference type="SUPFAM" id="SSF52540">
    <property type="entry name" value="P-loop containing nucleoside triphosphate hydrolases"/>
    <property type="match status" value="1"/>
</dbReference>
<proteinExistence type="inferred from homology"/>
<evidence type="ECO:0000256" key="4">
    <source>
        <dbReference type="ARBA" id="ARBA00022490"/>
    </source>
</evidence>
<dbReference type="GO" id="GO:0000731">
    <property type="term" value="P:DNA synthesis involved in DNA repair"/>
    <property type="evidence" value="ECO:0007669"/>
    <property type="project" value="TreeGrafter"/>
</dbReference>
<dbReference type="EMBL" id="ACIP02000003">
    <property type="protein sequence ID" value="EEP28066.1"/>
    <property type="molecule type" value="Genomic_DNA"/>
</dbReference>
<keyword evidence="7 12" id="KW-0227">DNA damage</keyword>
<dbReference type="CDD" id="cd03242">
    <property type="entry name" value="ABC_RecF"/>
    <property type="match status" value="1"/>
</dbReference>
<keyword evidence="16" id="KW-1185">Reference proteome</keyword>
<sequence>MYIQSIELSNYRNYRSLEMEFDRGTNILFGDNAQGKTNILESIYLSGTSRSHRTARDRELIRFGQEEAHIRTNVRKNDLSYCIDIHIRQAKSKGIAINGVPVKKASDLFGLLGIIFFSPEDLNIVKNGPVERRHFINAELSQIDRIYLSDLSNYNKALNQRNSLLKGILDHPELRETLDVWDGQLVSYGKRLIARRREFIADLIPIVREIHRKLSGGIEDLLLAYEPNIDDTFFEDELFRARDRDMRMGTTTVGPHRDDLKLSIASVDIRRFGSQGQQRTCALSLKLAEIQMMEAKRGEKPILLLDDVLSELDSNRQNYLLESINDIQTIISCTGLDEFVKNKFSVHRVYEISNGQAFLREKIAN</sequence>
<gene>
    <name evidence="12 15" type="primary">recF</name>
    <name evidence="15" type="ORF">GCWU000342_01613</name>
</gene>
<reference evidence="15" key="1">
    <citation type="submission" date="2009-04" db="EMBL/GenBank/DDBJ databases">
        <authorList>
            <person name="Weinstock G."/>
            <person name="Sodergren E."/>
            <person name="Clifton S."/>
            <person name="Fulton L."/>
            <person name="Fulton B."/>
            <person name="Courtney L."/>
            <person name="Fronick C."/>
            <person name="Harrison M."/>
            <person name="Strong C."/>
            <person name="Farmer C."/>
            <person name="Delahaunty K."/>
            <person name="Markovic C."/>
            <person name="Hall O."/>
            <person name="Minx P."/>
            <person name="Tomlinson C."/>
            <person name="Mitreva M."/>
            <person name="Nelson J."/>
            <person name="Hou S."/>
            <person name="Wollam A."/>
            <person name="Pepin K.H."/>
            <person name="Johnson M."/>
            <person name="Bhonagiri V."/>
            <person name="Nash W.E."/>
            <person name="Warren W."/>
            <person name="Chinwalla A."/>
            <person name="Mardis E.R."/>
            <person name="Wilson R.K."/>
        </authorList>
    </citation>
    <scope>NUCLEOTIDE SEQUENCE [LARGE SCALE GENOMIC DNA]</scope>
    <source>
        <strain evidence="15">DSM 14600</strain>
    </source>
</reference>
<dbReference type="eggNOG" id="COG1195">
    <property type="taxonomic scope" value="Bacteria"/>
</dbReference>
<dbReference type="RefSeq" id="WP_006906610.1">
    <property type="nucleotide sequence ID" value="NZ_GG665866.1"/>
</dbReference>
<dbReference type="PANTHER" id="PTHR32182:SF0">
    <property type="entry name" value="DNA REPLICATION AND REPAIR PROTEIN RECF"/>
    <property type="match status" value="1"/>
</dbReference>
<dbReference type="InterPro" id="IPR018078">
    <property type="entry name" value="DNA-binding_RecF_CS"/>
</dbReference>
<feature type="binding site" evidence="12">
    <location>
        <begin position="30"/>
        <end position="37"/>
    </location>
    <ligand>
        <name>ATP</name>
        <dbReference type="ChEBI" id="CHEBI:30616"/>
    </ligand>
</feature>
<dbReference type="AlphaFoldDB" id="C4GCC4"/>
<evidence type="ECO:0000259" key="14">
    <source>
        <dbReference type="Pfam" id="PF02463"/>
    </source>
</evidence>
<dbReference type="GO" id="GO:0005524">
    <property type="term" value="F:ATP binding"/>
    <property type="evidence" value="ECO:0007669"/>
    <property type="project" value="UniProtKB-UniRule"/>
</dbReference>
<keyword evidence="4 12" id="KW-0963">Cytoplasm</keyword>
<organism evidence="15 16">
    <name type="scientific">Shuttleworthella satelles DSM 14600</name>
    <dbReference type="NCBI Taxonomy" id="626523"/>
    <lineage>
        <taxon>Bacteria</taxon>
        <taxon>Bacillati</taxon>
        <taxon>Bacillota</taxon>
        <taxon>Clostridia</taxon>
        <taxon>Lachnospirales</taxon>
        <taxon>Lachnospiraceae</taxon>
        <taxon>Shuttleworthella</taxon>
    </lineage>
</organism>
<dbReference type="GO" id="GO:0009432">
    <property type="term" value="P:SOS response"/>
    <property type="evidence" value="ECO:0007669"/>
    <property type="project" value="UniProtKB-UniRule"/>
</dbReference>
<keyword evidence="5 12" id="KW-0235">DNA replication</keyword>
<dbReference type="Proteomes" id="UP000003494">
    <property type="component" value="Unassembled WGS sequence"/>
</dbReference>
<keyword evidence="9 12" id="KW-0238">DNA-binding</keyword>
<evidence type="ECO:0000256" key="5">
    <source>
        <dbReference type="ARBA" id="ARBA00022705"/>
    </source>
</evidence>
<comment type="caution">
    <text evidence="15">The sequence shown here is derived from an EMBL/GenBank/DDBJ whole genome shotgun (WGS) entry which is preliminary data.</text>
</comment>
<evidence type="ECO:0000256" key="3">
    <source>
        <dbReference type="ARBA" id="ARBA00020170"/>
    </source>
</evidence>
<evidence type="ECO:0000256" key="11">
    <source>
        <dbReference type="ARBA" id="ARBA00023236"/>
    </source>
</evidence>
<evidence type="ECO:0000313" key="15">
    <source>
        <dbReference type="EMBL" id="EEP28066.1"/>
    </source>
</evidence>
<name>C4GCC4_9FIRM</name>
<evidence type="ECO:0000313" key="16">
    <source>
        <dbReference type="Proteomes" id="UP000003494"/>
    </source>
</evidence>
<evidence type="ECO:0000256" key="9">
    <source>
        <dbReference type="ARBA" id="ARBA00023125"/>
    </source>
</evidence>
<keyword evidence="11 12" id="KW-0742">SOS response</keyword>
<evidence type="ECO:0000256" key="2">
    <source>
        <dbReference type="ARBA" id="ARBA00008016"/>
    </source>
</evidence>
<dbReference type="InterPro" id="IPR042174">
    <property type="entry name" value="RecF_2"/>
</dbReference>
<dbReference type="InterPro" id="IPR001238">
    <property type="entry name" value="DNA-binding_RecF"/>
</dbReference>
<accession>C4GCC4</accession>
<keyword evidence="10 12" id="KW-0234">DNA repair</keyword>
<evidence type="ECO:0000256" key="1">
    <source>
        <dbReference type="ARBA" id="ARBA00004496"/>
    </source>
</evidence>
<dbReference type="GO" id="GO:0006260">
    <property type="term" value="P:DNA replication"/>
    <property type="evidence" value="ECO:0007669"/>
    <property type="project" value="UniProtKB-UniRule"/>
</dbReference>
<evidence type="ECO:0000256" key="7">
    <source>
        <dbReference type="ARBA" id="ARBA00022763"/>
    </source>
</evidence>
<dbReference type="PROSITE" id="PS00618">
    <property type="entry name" value="RECF_2"/>
    <property type="match status" value="1"/>
</dbReference>
<dbReference type="Pfam" id="PF02463">
    <property type="entry name" value="SMC_N"/>
    <property type="match status" value="1"/>
</dbReference>
<dbReference type="Gene3D" id="3.40.50.300">
    <property type="entry name" value="P-loop containing nucleotide triphosphate hydrolases"/>
    <property type="match status" value="1"/>
</dbReference>
<evidence type="ECO:0000256" key="8">
    <source>
        <dbReference type="ARBA" id="ARBA00022840"/>
    </source>
</evidence>
<evidence type="ECO:0000256" key="12">
    <source>
        <dbReference type="HAMAP-Rule" id="MF_00365"/>
    </source>
</evidence>
<dbReference type="HOGENOM" id="CLU_040267_0_1_9"/>
<evidence type="ECO:0000256" key="10">
    <source>
        <dbReference type="ARBA" id="ARBA00023204"/>
    </source>
</evidence>
<dbReference type="HAMAP" id="MF_00365">
    <property type="entry name" value="RecF"/>
    <property type="match status" value="1"/>
</dbReference>
<dbReference type="GO" id="GO:0006302">
    <property type="term" value="P:double-strand break repair"/>
    <property type="evidence" value="ECO:0007669"/>
    <property type="project" value="TreeGrafter"/>
</dbReference>
<dbReference type="Gene3D" id="1.20.1050.90">
    <property type="entry name" value="RecF/RecN/SMC, N-terminal domain"/>
    <property type="match status" value="1"/>
</dbReference>
<comment type="function">
    <text evidence="12 13">The RecF protein is involved in DNA metabolism; it is required for DNA replication and normal SOS inducibility. RecF binds preferentially to single-stranded, linear DNA. It also seems to bind ATP.</text>
</comment>
<comment type="subcellular location">
    <subcellularLocation>
        <location evidence="1 12 13">Cytoplasm</location>
    </subcellularLocation>
</comment>
<evidence type="ECO:0000256" key="13">
    <source>
        <dbReference type="RuleBase" id="RU000578"/>
    </source>
</evidence>
<evidence type="ECO:0000256" key="6">
    <source>
        <dbReference type="ARBA" id="ARBA00022741"/>
    </source>
</evidence>
<dbReference type="GO" id="GO:0003697">
    <property type="term" value="F:single-stranded DNA binding"/>
    <property type="evidence" value="ECO:0007669"/>
    <property type="project" value="UniProtKB-UniRule"/>
</dbReference>
<dbReference type="NCBIfam" id="TIGR00611">
    <property type="entry name" value="recf"/>
    <property type="match status" value="1"/>
</dbReference>
<dbReference type="PANTHER" id="PTHR32182">
    <property type="entry name" value="DNA REPLICATION AND REPAIR PROTEIN RECF"/>
    <property type="match status" value="1"/>
</dbReference>
<dbReference type="InterPro" id="IPR027417">
    <property type="entry name" value="P-loop_NTPase"/>
</dbReference>
<comment type="similarity">
    <text evidence="2 12 13">Belongs to the RecF family.</text>
</comment>
<dbReference type="GO" id="GO:0005737">
    <property type="term" value="C:cytoplasm"/>
    <property type="evidence" value="ECO:0007669"/>
    <property type="project" value="UniProtKB-SubCell"/>
</dbReference>
<dbReference type="STRING" id="626523.GCWU000342_01613"/>
<keyword evidence="8 12" id="KW-0067">ATP-binding</keyword>
<feature type="domain" description="RecF/RecN/SMC N-terminal" evidence="14">
    <location>
        <begin position="2"/>
        <end position="343"/>
    </location>
</feature>
<protein>
    <recommendedName>
        <fullName evidence="3 12">DNA replication and repair protein RecF</fullName>
    </recommendedName>
</protein>